<dbReference type="RefSeq" id="WP_153584122.1">
    <property type="nucleotide sequence ID" value="NZ_WJBU01000005.1"/>
</dbReference>
<keyword evidence="1" id="KW-0472">Membrane</keyword>
<keyword evidence="1" id="KW-0812">Transmembrane</keyword>
<proteinExistence type="predicted"/>
<feature type="transmembrane region" description="Helical" evidence="1">
    <location>
        <begin position="40"/>
        <end position="59"/>
    </location>
</feature>
<sequence length="146" mass="16055">MTAFAHVDHPTQHPGVVRAERLAHNARELTRRIDGARANASLLLAAIVAALLVAANQVIDTWTEGHLLAAWIVMWVVAFGALALMATPARSMSVRVREGLARWNKARKMAADDERLWQVALTDVRVMADISRAMSAGASRDLRSYF</sequence>
<dbReference type="Proteomes" id="UP000487350">
    <property type="component" value="Unassembled WGS sequence"/>
</dbReference>
<reference evidence="2 3" key="1">
    <citation type="submission" date="2019-11" db="EMBL/GenBank/DDBJ databases">
        <title>Caenimonas koreensis gen. nov., sp. nov., isolated from activated sludge.</title>
        <authorList>
            <person name="Seung H.R."/>
        </authorList>
    </citation>
    <scope>NUCLEOTIDE SEQUENCE [LARGE SCALE GENOMIC DNA]</scope>
    <source>
        <strain evidence="2 3">EMB320</strain>
    </source>
</reference>
<gene>
    <name evidence="2" type="ORF">GHT07_05790</name>
</gene>
<evidence type="ECO:0000256" key="1">
    <source>
        <dbReference type="SAM" id="Phobius"/>
    </source>
</evidence>
<feature type="transmembrane region" description="Helical" evidence="1">
    <location>
        <begin position="65"/>
        <end position="87"/>
    </location>
</feature>
<accession>A0A844B5J4</accession>
<evidence type="ECO:0000313" key="2">
    <source>
        <dbReference type="EMBL" id="MRD46777.1"/>
    </source>
</evidence>
<organism evidence="2 3">
    <name type="scientific">Caenimonas koreensis DSM 17982</name>
    <dbReference type="NCBI Taxonomy" id="1121255"/>
    <lineage>
        <taxon>Bacteria</taxon>
        <taxon>Pseudomonadati</taxon>
        <taxon>Pseudomonadota</taxon>
        <taxon>Betaproteobacteria</taxon>
        <taxon>Burkholderiales</taxon>
        <taxon>Comamonadaceae</taxon>
        <taxon>Caenimonas</taxon>
    </lineage>
</organism>
<name>A0A844B5J4_9BURK</name>
<dbReference type="AlphaFoldDB" id="A0A844B5J4"/>
<comment type="caution">
    <text evidence="2">The sequence shown here is derived from an EMBL/GenBank/DDBJ whole genome shotgun (WGS) entry which is preliminary data.</text>
</comment>
<dbReference type="OrthoDB" id="8907851at2"/>
<keyword evidence="3" id="KW-1185">Reference proteome</keyword>
<keyword evidence="1" id="KW-1133">Transmembrane helix</keyword>
<evidence type="ECO:0000313" key="3">
    <source>
        <dbReference type="Proteomes" id="UP000487350"/>
    </source>
</evidence>
<dbReference type="EMBL" id="WJBU01000005">
    <property type="protein sequence ID" value="MRD46777.1"/>
    <property type="molecule type" value="Genomic_DNA"/>
</dbReference>
<protein>
    <submittedName>
        <fullName evidence="2">Uncharacterized protein</fullName>
    </submittedName>
</protein>